<proteinExistence type="predicted"/>
<feature type="transmembrane region" description="Helical" evidence="1">
    <location>
        <begin position="6"/>
        <end position="30"/>
    </location>
</feature>
<keyword evidence="3" id="KW-1185">Reference proteome</keyword>
<sequence>MYSPGYFLFISSSLASLTYFIGTLIMGLPLPVYGVKKWGTKLILDGIYATVLINIYALIIYASQYIGSILGASWPNFFSWLYQILQVQITVSTLVKTAYVAASFSDDPGLSILMAPLMSLFSLLSGLIAVVETIIILSYVVYDYSGVFIAIGILFISLPFRIGRAIGGALIGFSIVFYIGLPYLPRFLSQLGVNILINGVPSNTNAGGLVNSMATQVVPIYVEGILVMPSAYLVILSGLALGLGSAISGSSARLPFPIEIF</sequence>
<dbReference type="AlphaFoldDB" id="A0A031LN33"/>
<comment type="caution">
    <text evidence="2">The sequence shown here is derived from an EMBL/GenBank/DDBJ whole genome shotgun (WGS) entry which is preliminary data.</text>
</comment>
<organism evidence="2 3">
    <name type="scientific">Candidatus Acidianus copahuensis</name>
    <dbReference type="NCBI Taxonomy" id="1160895"/>
    <lineage>
        <taxon>Archaea</taxon>
        <taxon>Thermoproteota</taxon>
        <taxon>Thermoprotei</taxon>
        <taxon>Sulfolobales</taxon>
        <taxon>Sulfolobaceae</taxon>
        <taxon>Acidianus</taxon>
    </lineage>
</organism>
<dbReference type="RefSeq" id="WP_048100012.1">
    <property type="nucleotide sequence ID" value="NZ_JFZT01000047.1"/>
</dbReference>
<evidence type="ECO:0000313" key="3">
    <source>
        <dbReference type="Proteomes" id="UP000024332"/>
    </source>
</evidence>
<evidence type="ECO:0000256" key="1">
    <source>
        <dbReference type="SAM" id="Phobius"/>
    </source>
</evidence>
<reference evidence="2 3" key="1">
    <citation type="submission" date="2014-03" db="EMBL/GenBank/DDBJ databases">
        <title>Draft genome sequence of the novel thermoacidophilic archaea Acidianus copahuensis ALE1 strain, isolated from Copahue volcanic area in Neuquen Argentina.</title>
        <authorList>
            <person name="Urbieta M.S."/>
            <person name="Rascovan N."/>
            <person name="Castro C."/>
            <person name="Revale S."/>
            <person name="Giaveno M.A."/>
            <person name="Vazquez M.P."/>
            <person name="Donati E.R."/>
        </authorList>
    </citation>
    <scope>NUCLEOTIDE SEQUENCE [LARGE SCALE GENOMIC DNA]</scope>
    <source>
        <strain evidence="2 3">ALE1</strain>
    </source>
</reference>
<dbReference type="InterPro" id="IPR049688">
    <property type="entry name" value="CedA_arc"/>
</dbReference>
<evidence type="ECO:0000313" key="2">
    <source>
        <dbReference type="EMBL" id="EZQ03835.1"/>
    </source>
</evidence>
<feature type="transmembrane region" description="Helical" evidence="1">
    <location>
        <begin position="81"/>
        <end position="102"/>
    </location>
</feature>
<feature type="transmembrane region" description="Helical" evidence="1">
    <location>
        <begin position="165"/>
        <end position="184"/>
    </location>
</feature>
<feature type="transmembrane region" description="Helical" evidence="1">
    <location>
        <begin position="136"/>
        <end position="158"/>
    </location>
</feature>
<gene>
    <name evidence="2" type="ORF">CM19_08940</name>
</gene>
<keyword evidence="1" id="KW-0812">Transmembrane</keyword>
<name>A0A031LN33_9CREN</name>
<dbReference type="STRING" id="1160895.CM19_08940"/>
<dbReference type="OrthoDB" id="43622at2157"/>
<feature type="transmembrane region" description="Helical" evidence="1">
    <location>
        <begin position="109"/>
        <end position="130"/>
    </location>
</feature>
<dbReference type="Proteomes" id="UP000024332">
    <property type="component" value="Unassembled WGS sequence"/>
</dbReference>
<dbReference type="NCBIfam" id="NF041796">
    <property type="entry name" value="Ced_CedA"/>
    <property type="match status" value="1"/>
</dbReference>
<dbReference type="EMBL" id="JFZT01000047">
    <property type="protein sequence ID" value="EZQ03835.1"/>
    <property type="molecule type" value="Genomic_DNA"/>
</dbReference>
<feature type="transmembrane region" description="Helical" evidence="1">
    <location>
        <begin position="42"/>
        <end position="61"/>
    </location>
</feature>
<keyword evidence="1" id="KW-0472">Membrane</keyword>
<protein>
    <submittedName>
        <fullName evidence="2">Uncharacterized protein</fullName>
    </submittedName>
</protein>
<keyword evidence="1" id="KW-1133">Transmembrane helix</keyword>
<feature type="transmembrane region" description="Helical" evidence="1">
    <location>
        <begin position="220"/>
        <end position="243"/>
    </location>
</feature>
<accession>A0A031LN33</accession>